<dbReference type="AlphaFoldDB" id="A0A0D7BQA2"/>
<proteinExistence type="predicted"/>
<reference evidence="1 2" key="1">
    <citation type="journal article" date="2015" name="Fungal Genet. Biol.">
        <title>Evolution of novel wood decay mechanisms in Agaricales revealed by the genome sequences of Fistulina hepatica and Cylindrobasidium torrendii.</title>
        <authorList>
            <person name="Floudas D."/>
            <person name="Held B.W."/>
            <person name="Riley R."/>
            <person name="Nagy L.G."/>
            <person name="Koehler G."/>
            <person name="Ransdell A.S."/>
            <person name="Younus H."/>
            <person name="Chow J."/>
            <person name="Chiniquy J."/>
            <person name="Lipzen A."/>
            <person name="Tritt A."/>
            <person name="Sun H."/>
            <person name="Haridas S."/>
            <person name="LaButti K."/>
            <person name="Ohm R.A."/>
            <person name="Kues U."/>
            <person name="Blanchette R.A."/>
            <person name="Grigoriev I.V."/>
            <person name="Minto R.E."/>
            <person name="Hibbett D.S."/>
        </authorList>
    </citation>
    <scope>NUCLEOTIDE SEQUENCE [LARGE SCALE GENOMIC DNA]</scope>
    <source>
        <strain evidence="1 2">FP15055 ss-10</strain>
    </source>
</reference>
<keyword evidence="2" id="KW-1185">Reference proteome</keyword>
<name>A0A0D7BQA2_9AGAR</name>
<dbReference type="Proteomes" id="UP000054007">
    <property type="component" value="Unassembled WGS sequence"/>
</dbReference>
<dbReference type="EMBL" id="KN880450">
    <property type="protein sequence ID" value="KIY71771.1"/>
    <property type="molecule type" value="Genomic_DNA"/>
</dbReference>
<sequence length="212" mass="23196">MSLENIINSCSDMEYLCCADTDLFSSEDSAHQSGSKLSSLHVQALSSSRFLSGTGLNHLPLTHLVISFKVSYIIASVLSAHSAGIFENVLTCSTLTHLAFFIHWDIAVSTDALLEGIRFTDLVEKYGCVVLVHDMGRKRANAGNQMALARLTKGTNVKTFLLTENPSSDHLFPPINPNQQGLYFDSQEQGGFWEQVDSKTTSPVPCDTDATY</sequence>
<protein>
    <submittedName>
        <fullName evidence="1">Uncharacterized protein</fullName>
    </submittedName>
</protein>
<evidence type="ECO:0000313" key="2">
    <source>
        <dbReference type="Proteomes" id="UP000054007"/>
    </source>
</evidence>
<accession>A0A0D7BQA2</accession>
<organism evidence="1 2">
    <name type="scientific">Cylindrobasidium torrendii FP15055 ss-10</name>
    <dbReference type="NCBI Taxonomy" id="1314674"/>
    <lineage>
        <taxon>Eukaryota</taxon>
        <taxon>Fungi</taxon>
        <taxon>Dikarya</taxon>
        <taxon>Basidiomycota</taxon>
        <taxon>Agaricomycotina</taxon>
        <taxon>Agaricomycetes</taxon>
        <taxon>Agaricomycetidae</taxon>
        <taxon>Agaricales</taxon>
        <taxon>Marasmiineae</taxon>
        <taxon>Physalacriaceae</taxon>
        <taxon>Cylindrobasidium</taxon>
    </lineage>
</organism>
<gene>
    <name evidence="1" type="ORF">CYLTODRAFT_486888</name>
</gene>
<evidence type="ECO:0000313" key="1">
    <source>
        <dbReference type="EMBL" id="KIY71771.1"/>
    </source>
</evidence>